<evidence type="ECO:0000313" key="1">
    <source>
        <dbReference type="EMBL" id="ALG07243.1"/>
    </source>
</evidence>
<gene>
    <name evidence="1" type="ORF">AOZ06_10210</name>
</gene>
<proteinExistence type="predicted"/>
<dbReference type="KEGG" id="kphy:AOZ06_10210"/>
<dbReference type="SUPFAM" id="SSF53756">
    <property type="entry name" value="UDP-Glycosyltransferase/glycogen phosphorylase"/>
    <property type="match status" value="1"/>
</dbReference>
<dbReference type="Gene3D" id="3.40.50.2000">
    <property type="entry name" value="Glycogen Phosphorylase B"/>
    <property type="match status" value="2"/>
</dbReference>
<dbReference type="EMBL" id="CP012752">
    <property type="protein sequence ID" value="ALG07243.1"/>
    <property type="molecule type" value="Genomic_DNA"/>
</dbReference>
<dbReference type="AlphaFoldDB" id="A0A0N9HY94"/>
<organism evidence="1 2">
    <name type="scientific">Kibdelosporangium phytohabitans</name>
    <dbReference type="NCBI Taxonomy" id="860235"/>
    <lineage>
        <taxon>Bacteria</taxon>
        <taxon>Bacillati</taxon>
        <taxon>Actinomycetota</taxon>
        <taxon>Actinomycetes</taxon>
        <taxon>Pseudonocardiales</taxon>
        <taxon>Pseudonocardiaceae</taxon>
        <taxon>Kibdelosporangium</taxon>
    </lineage>
</organism>
<keyword evidence="2" id="KW-1185">Reference proteome</keyword>
<dbReference type="STRING" id="860235.AOZ06_10210"/>
<dbReference type="Proteomes" id="UP000063699">
    <property type="component" value="Chromosome"/>
</dbReference>
<sequence>MPDDELVRAYQRADVFCMPGTAELQSLATMGAMALPHLAGPGVDGFRYPPGNVAVLAAALGEVLRDRSVTVSMGRASREKIAAHNTGHTLTAFEEVYVAADAAV</sequence>
<name>A0A0N9HY94_9PSEU</name>
<protein>
    <recommendedName>
        <fullName evidence="3">Glycosyl transferase family 1 domain-containing protein</fullName>
    </recommendedName>
</protein>
<evidence type="ECO:0008006" key="3">
    <source>
        <dbReference type="Google" id="ProtNLM"/>
    </source>
</evidence>
<reference evidence="1 2" key="1">
    <citation type="submission" date="2015-07" db="EMBL/GenBank/DDBJ databases">
        <title>Genome sequencing of Kibdelosporangium phytohabitans.</title>
        <authorList>
            <person name="Qin S."/>
            <person name="Xing K."/>
        </authorList>
    </citation>
    <scope>NUCLEOTIDE SEQUENCE [LARGE SCALE GENOMIC DNA]</scope>
    <source>
        <strain evidence="1 2">KLBMP1111</strain>
    </source>
</reference>
<accession>A0A0N9HY94</accession>
<evidence type="ECO:0000313" key="2">
    <source>
        <dbReference type="Proteomes" id="UP000063699"/>
    </source>
</evidence>